<name>A0A1E8E2H7_9GAMM</name>
<dbReference type="Proteomes" id="UP000186931">
    <property type="component" value="Unassembled WGS sequence"/>
</dbReference>
<dbReference type="STRING" id="202956.BJN41_09945"/>
<proteinExistence type="predicted"/>
<evidence type="ECO:0000313" key="2">
    <source>
        <dbReference type="Proteomes" id="UP000186931"/>
    </source>
</evidence>
<dbReference type="InterPro" id="IPR036465">
    <property type="entry name" value="vWFA_dom_sf"/>
</dbReference>
<organism evidence="1 2">
    <name type="scientific">Acinetobacter towneri</name>
    <dbReference type="NCBI Taxonomy" id="202956"/>
    <lineage>
        <taxon>Bacteria</taxon>
        <taxon>Pseudomonadati</taxon>
        <taxon>Pseudomonadota</taxon>
        <taxon>Gammaproteobacteria</taxon>
        <taxon>Moraxellales</taxon>
        <taxon>Moraxellaceae</taxon>
        <taxon>Acinetobacter</taxon>
    </lineage>
</organism>
<comment type="caution">
    <text evidence="1">The sequence shown here is derived from an EMBL/GenBank/DDBJ whole genome shotgun (WGS) entry which is preliminary data.</text>
</comment>
<sequence length="176" mass="20271">MSLSKLHCIIDCSGSMVEYGKPMLLVNLVRYIRQFTEQHDTNICYFSWQENITQLHWSVGSDVELPSTSGEGNVDALCKWIERNPDVKFLLLTDGYFKLNAQQRFQLSQLDHLYLIGVGGDADLPHLNTLSNNCYRAEQLDQVLHMILRSEIVAMIPSRRVDLTHIIENESNDDDW</sequence>
<evidence type="ECO:0000313" key="1">
    <source>
        <dbReference type="EMBL" id="OFE43779.1"/>
    </source>
</evidence>
<accession>A0A1E8E2H7</accession>
<dbReference type="EMBL" id="MKQS01000008">
    <property type="protein sequence ID" value="OFE43779.1"/>
    <property type="molecule type" value="Genomic_DNA"/>
</dbReference>
<dbReference type="RefSeq" id="WP_010111351.1">
    <property type="nucleotide sequence ID" value="NZ_MKQS01000008.1"/>
</dbReference>
<evidence type="ECO:0008006" key="3">
    <source>
        <dbReference type="Google" id="ProtNLM"/>
    </source>
</evidence>
<reference evidence="1 2" key="1">
    <citation type="submission" date="2016-10" db="EMBL/GenBank/DDBJ databases">
        <title>Genome of airborne Acinetobacter sp. 5-2Ac02 in the hospital environment: Species near to Acinetobacter towneri.</title>
        <authorList>
            <person name="Barbosa B."/>
            <person name="Fernandez-Garcia L."/>
            <person name="Gato E."/>
            <person name="Leao R."/>
            <person name="Albano R."/>
            <person name="Fernandez B."/>
            <person name="Fernandez-Cuenca F."/>
            <person name="Marques E."/>
            <person name="Tomas M."/>
        </authorList>
    </citation>
    <scope>NUCLEOTIDE SEQUENCE [LARGE SCALE GENOMIC DNA]</scope>
    <source>
        <strain evidence="1 2">5-2Ac02</strain>
    </source>
</reference>
<gene>
    <name evidence="1" type="ORF">BJN41_09945</name>
</gene>
<dbReference type="AlphaFoldDB" id="A0A1E8E2H7"/>
<dbReference type="SUPFAM" id="SSF53300">
    <property type="entry name" value="vWA-like"/>
    <property type="match status" value="1"/>
</dbReference>
<protein>
    <recommendedName>
        <fullName evidence="3">VWA domain-containing protein</fullName>
    </recommendedName>
</protein>